<dbReference type="InterPro" id="IPR045394">
    <property type="entry name" value="Abhydrolase_dom"/>
</dbReference>
<gene>
    <name evidence="2" type="ORF">METZ01_LOCUS153743</name>
</gene>
<dbReference type="AlphaFoldDB" id="A0A382AHN5"/>
<name>A0A382AHN5_9ZZZZ</name>
<accession>A0A382AHN5</accession>
<dbReference type="EMBL" id="UINC01025393">
    <property type="protein sequence ID" value="SVB00889.1"/>
    <property type="molecule type" value="Genomic_DNA"/>
</dbReference>
<dbReference type="Pfam" id="PF20091">
    <property type="entry name" value="Abhydrolase_10"/>
    <property type="match status" value="1"/>
</dbReference>
<evidence type="ECO:0000259" key="1">
    <source>
        <dbReference type="Pfam" id="PF20091"/>
    </source>
</evidence>
<proteinExistence type="predicted"/>
<reference evidence="2" key="1">
    <citation type="submission" date="2018-05" db="EMBL/GenBank/DDBJ databases">
        <authorList>
            <person name="Lanie J.A."/>
            <person name="Ng W.-L."/>
            <person name="Kazmierczak K.M."/>
            <person name="Andrzejewski T.M."/>
            <person name="Davidsen T.M."/>
            <person name="Wayne K.J."/>
            <person name="Tettelin H."/>
            <person name="Glass J.I."/>
            <person name="Rusch D."/>
            <person name="Podicherti R."/>
            <person name="Tsui H.-C.T."/>
            <person name="Winkler M.E."/>
        </authorList>
    </citation>
    <scope>NUCLEOTIDE SEQUENCE</scope>
</reference>
<evidence type="ECO:0000313" key="2">
    <source>
        <dbReference type="EMBL" id="SVB00889.1"/>
    </source>
</evidence>
<feature type="domain" description="Alpha/beta hydrolase" evidence="1">
    <location>
        <begin position="30"/>
        <end position="312"/>
    </location>
</feature>
<organism evidence="2">
    <name type="scientific">marine metagenome</name>
    <dbReference type="NCBI Taxonomy" id="408172"/>
    <lineage>
        <taxon>unclassified sequences</taxon>
        <taxon>metagenomes</taxon>
        <taxon>ecological metagenomes</taxon>
    </lineage>
</organism>
<sequence length="345" mass="38229">MATLRLITIVIAVVLSTSDAITQEVLNPIVTSPVTGGDRDEPFGTAKRELPSDYLEEERFLSGVARSFKKLGTWRVDGQWATKPAGEQPYTIRILIRRPIDPTHFNGIVVVEWLNVSAQVEGAADYAHLREELIREGYVWVGVGAQSIGINAARTGLKAWDPIRYGSLSHPGDAFSYDIFSQSIQALRNPQTIEPLEAFEIRHVIATGRSQSAMRLVTYINAVHPTTHLVDGYLVHSRGANPAGLTADRLTGVSDPMPPGAHIRTDIDVPVLDLQAEGDMTTLRSHLARQDPHSHFRRWEIAGAAHAEVSRWSSATLPHQMLVLAVRHPSTQRRITRSLRQPYMP</sequence>
<protein>
    <recommendedName>
        <fullName evidence="1">Alpha/beta hydrolase domain-containing protein</fullName>
    </recommendedName>
</protein>